<feature type="region of interest" description="Disordered" evidence="1">
    <location>
        <begin position="310"/>
        <end position="345"/>
    </location>
</feature>
<dbReference type="CDD" id="cd00201">
    <property type="entry name" value="WW"/>
    <property type="match status" value="1"/>
</dbReference>
<dbReference type="PANTHER" id="PTHR16161">
    <property type="entry name" value="TRANSCRIPTIONAL PROTEIN SWT1"/>
    <property type="match status" value="1"/>
</dbReference>
<dbReference type="InterPro" id="IPR002716">
    <property type="entry name" value="PIN_dom"/>
</dbReference>
<dbReference type="InterPro" id="IPR036020">
    <property type="entry name" value="WW_dom_sf"/>
</dbReference>
<feature type="domain" description="WW" evidence="2">
    <location>
        <begin position="6"/>
        <end position="40"/>
    </location>
</feature>
<dbReference type="SUPFAM" id="SSF51045">
    <property type="entry name" value="WW domain"/>
    <property type="match status" value="1"/>
</dbReference>
<evidence type="ECO:0000256" key="1">
    <source>
        <dbReference type="SAM" id="MobiDB-lite"/>
    </source>
</evidence>
<dbReference type="Pfam" id="PF00397">
    <property type="entry name" value="WW"/>
    <property type="match status" value="1"/>
</dbReference>
<dbReference type="SUPFAM" id="SSF88723">
    <property type="entry name" value="PIN domain-like"/>
    <property type="match status" value="1"/>
</dbReference>
<feature type="compositionally biased region" description="Polar residues" evidence="1">
    <location>
        <begin position="217"/>
        <end position="226"/>
    </location>
</feature>
<dbReference type="InterPro" id="IPR029060">
    <property type="entry name" value="PIN-like_dom_sf"/>
</dbReference>
<reference evidence="3" key="1">
    <citation type="submission" date="2015-11" db="EMBL/GenBank/DDBJ databases">
        <title>De novo transcriptome assembly of four potential Pierce s Disease insect vectors from Arizona vineyards.</title>
        <authorList>
            <person name="Tassone E.E."/>
        </authorList>
    </citation>
    <scope>NUCLEOTIDE SEQUENCE</scope>
</reference>
<feature type="compositionally biased region" description="Basic and acidic residues" evidence="1">
    <location>
        <begin position="102"/>
        <end position="111"/>
    </location>
</feature>
<dbReference type="Gene3D" id="2.20.70.10">
    <property type="match status" value="1"/>
</dbReference>
<gene>
    <name evidence="3" type="ORF">g.14534</name>
</gene>
<dbReference type="GO" id="GO:0005634">
    <property type="term" value="C:nucleus"/>
    <property type="evidence" value="ECO:0007669"/>
    <property type="project" value="TreeGrafter"/>
</dbReference>
<dbReference type="SMART" id="SM00456">
    <property type="entry name" value="WW"/>
    <property type="match status" value="1"/>
</dbReference>
<name>A0A1B6M344_9HEMI</name>
<proteinExistence type="predicted"/>
<dbReference type="Pfam" id="PF13638">
    <property type="entry name" value="PIN_4"/>
    <property type="match status" value="1"/>
</dbReference>
<accession>A0A1B6M344</accession>
<dbReference type="InterPro" id="IPR052626">
    <property type="entry name" value="SWT1_Regulator"/>
</dbReference>
<dbReference type="PROSITE" id="PS50020">
    <property type="entry name" value="WW_DOMAIN_2"/>
    <property type="match status" value="1"/>
</dbReference>
<feature type="compositionally biased region" description="Basic and acidic residues" evidence="1">
    <location>
        <begin position="120"/>
        <end position="135"/>
    </location>
</feature>
<feature type="region of interest" description="Disordered" evidence="1">
    <location>
        <begin position="37"/>
        <end position="68"/>
    </location>
</feature>
<feature type="region of interest" description="Disordered" evidence="1">
    <location>
        <begin position="159"/>
        <end position="271"/>
    </location>
</feature>
<organism evidence="3">
    <name type="scientific">Graphocephala atropunctata</name>
    <dbReference type="NCBI Taxonomy" id="36148"/>
    <lineage>
        <taxon>Eukaryota</taxon>
        <taxon>Metazoa</taxon>
        <taxon>Ecdysozoa</taxon>
        <taxon>Arthropoda</taxon>
        <taxon>Hexapoda</taxon>
        <taxon>Insecta</taxon>
        <taxon>Pterygota</taxon>
        <taxon>Neoptera</taxon>
        <taxon>Paraneoptera</taxon>
        <taxon>Hemiptera</taxon>
        <taxon>Auchenorrhyncha</taxon>
        <taxon>Membracoidea</taxon>
        <taxon>Cicadellidae</taxon>
        <taxon>Cicadellinae</taxon>
        <taxon>Cicadellini</taxon>
        <taxon>Graphocephala</taxon>
    </lineage>
</organism>
<sequence length="974" mass="110545">MNNPNKTRSPKWVKQMSKKKNQPYYFNISTGESVWEKPEGCEILDKSGGSASNQDPEHSSEDEPEDDFNEWIENLNASRNIIDFSPMASSLIENILETNKKFINKDKDPKVQDSGVKSAPKHDGSSLKYKSGEEKRNLISYNTELDASVLTIELQKVAKQQKDKEHEEKKPSTIQKKSPKFMENQPGSFLRVSQRKDHEEEKPSPVQKKSPKFIQNEPGSSLSRVNQSKEDEVKKSSQVTPRANNSLGCSTNGYQSKENKGKQPTPAFKQNSDLNLLGIDLPKCYQSPAEEKMPKKLPVKDRLGWISNVNQSENNRQGRNENCVSSGGFKRKLSSNGVSSDHEIHTKTKCLSPNVQLGSIASSSCQALPKVQNTTDDTSTSHLSSEKNYVPNKVFDLRTKLQKRKIESSFIPPSTTNNTSEMDWEDTEPYCTKDTSIHGDVYSQRHDKISTNTLPREIVSVPEYRRIYLVCDTCVLIDDDAFFDHLVAKGQYLGIPVVVVIPFVVIQELDRLKASENTCHSARKILKIIDSSTNNTSLLLQDGDKSKEAVSSLDFVNNDDLVLNCCLQTKQTCTKNELAILVTSDVSLKIKATAFHLTSYDWIAFKKWARGHKERRRLSEQLGVQENKIIPTTQSQLLNNNKVYEDDKMDVDSVVNELEQIQDLPIIEEDKQSFKIGEEVPLLQNNLRSHLHELMVDFQAFLHAVLDEALDDLYGKLKKHGNSIKPSWTLMNYIVEINKRWDMITGGRKSPKVQDIFTQLIVAVKKYRSVKEDFAMADVEDTFTICQDLANLFVKKYTKQADSFLKILKFHRQEWKSEYNSDLSILSVEANSMESDASIQPADVALQNIYTCLYSDYVDWKKRIECHTNASNEDSLPLTLLYENVSKIVVILKRTLEESHNTQNIANANVVRLHKAVSYFSNGKGITQGFDVTVENVVELLQDNSYRKNLEQTLDSFTKLLKNVDELIDCVDSS</sequence>
<protein>
    <recommendedName>
        <fullName evidence="2">WW domain-containing protein</fullName>
    </recommendedName>
</protein>
<dbReference type="InterPro" id="IPR001202">
    <property type="entry name" value="WW_dom"/>
</dbReference>
<dbReference type="AlphaFoldDB" id="A0A1B6M344"/>
<dbReference type="SMART" id="SM00670">
    <property type="entry name" value="PINc"/>
    <property type="match status" value="1"/>
</dbReference>
<feature type="compositionally biased region" description="Polar residues" evidence="1">
    <location>
        <begin position="310"/>
        <end position="325"/>
    </location>
</feature>
<evidence type="ECO:0000259" key="2">
    <source>
        <dbReference type="PROSITE" id="PS50020"/>
    </source>
</evidence>
<evidence type="ECO:0000313" key="3">
    <source>
        <dbReference type="EMBL" id="JAT30342.1"/>
    </source>
</evidence>
<dbReference type="PANTHER" id="PTHR16161:SF0">
    <property type="entry name" value="TRANSCRIPTIONAL PROTEIN SWT1"/>
    <property type="match status" value="1"/>
</dbReference>
<dbReference type="Gene3D" id="3.40.50.1010">
    <property type="entry name" value="5'-nuclease"/>
    <property type="match status" value="1"/>
</dbReference>
<feature type="region of interest" description="Disordered" evidence="1">
    <location>
        <begin position="102"/>
        <end position="135"/>
    </location>
</feature>
<feature type="compositionally biased region" description="Polar residues" evidence="1">
    <location>
        <begin position="236"/>
        <end position="256"/>
    </location>
</feature>
<feature type="compositionally biased region" description="Basic and acidic residues" evidence="1">
    <location>
        <begin position="194"/>
        <end position="203"/>
    </location>
</feature>
<feature type="compositionally biased region" description="Basic and acidic residues" evidence="1">
    <location>
        <begin position="160"/>
        <end position="171"/>
    </location>
</feature>
<dbReference type="EMBL" id="GEBQ01009635">
    <property type="protein sequence ID" value="JAT30342.1"/>
    <property type="molecule type" value="Transcribed_RNA"/>
</dbReference>